<protein>
    <submittedName>
        <fullName evidence="1">SusD/RagB family nutrient-binding outer membrane lipoprotein</fullName>
    </submittedName>
</protein>
<sequence length="499" mass="57244">MKLVFKHIILGFGLLTVIGLQSCKKLTDVNINPNEASTTHPQALLTKVEWDAFRTWHGTSPLYALKMIVQTDGENANQIYNWQRGSFEQYSFLRNITKMTEEAEKISDNNYQALAKFFRAYYFYNLTLTFGDIPYAEAAKGESSEMFLPKYDTQKEVFVGILKELEEANTLLKSNTNPINGDIIYGGNSNKWRNLINSFRLKVLLTLSRKSADFPIDIKSEFAKIYKGETLIADATGSEDGQLIFLNQEGNRYPEFNSSGYGSGMYMDSTFIQRLQDHKDPRLFVLATQTRLGKEAGKALDDFSSYEGGNPIVPYAEVNEKAVKGKLSKVHERFYKDPTAEPLVLIGYSELQFIIAEAIVRGWITGNEKECYVNGIKASFKFYENYAKNLNNYVDASRLESYLSQKMVNLDNAKTSEEKLERILMQKYLRSFHQGGYTAYFDHLRTGYPSLLKADNVKIAYRWMYPQDEYNNNTVQVSEAIKRQFAGNDNINLQTWWLK</sequence>
<comment type="caution">
    <text evidence="1">The sequence shown here is derived from an EMBL/GenBank/DDBJ whole genome shotgun (WGS) entry which is preliminary data.</text>
</comment>
<proteinExistence type="predicted"/>
<dbReference type="InterPro" id="IPR041662">
    <property type="entry name" value="SusD-like_2"/>
</dbReference>
<dbReference type="Gene3D" id="1.25.40.390">
    <property type="match status" value="1"/>
</dbReference>
<evidence type="ECO:0000313" key="1">
    <source>
        <dbReference type="EMBL" id="MEN5378284.1"/>
    </source>
</evidence>
<dbReference type="InterPro" id="IPR011990">
    <property type="entry name" value="TPR-like_helical_dom_sf"/>
</dbReference>
<reference evidence="1 2" key="1">
    <citation type="submission" date="2024-04" db="EMBL/GenBank/DDBJ databases">
        <title>WGS of bacteria from Torrens River.</title>
        <authorList>
            <person name="Wyrsch E.R."/>
            <person name="Drigo B."/>
        </authorList>
    </citation>
    <scope>NUCLEOTIDE SEQUENCE [LARGE SCALE GENOMIC DNA]</scope>
    <source>
        <strain evidence="1 2">TWI391</strain>
    </source>
</reference>
<name>A0ABV0BU23_9SPHI</name>
<keyword evidence="1" id="KW-0449">Lipoprotein</keyword>
<dbReference type="Pfam" id="PF12771">
    <property type="entry name" value="SusD-like_2"/>
    <property type="match status" value="1"/>
</dbReference>
<organism evidence="1 2">
    <name type="scientific">Sphingobacterium kitahiroshimense</name>
    <dbReference type="NCBI Taxonomy" id="470446"/>
    <lineage>
        <taxon>Bacteria</taxon>
        <taxon>Pseudomonadati</taxon>
        <taxon>Bacteroidota</taxon>
        <taxon>Sphingobacteriia</taxon>
        <taxon>Sphingobacteriales</taxon>
        <taxon>Sphingobacteriaceae</taxon>
        <taxon>Sphingobacterium</taxon>
    </lineage>
</organism>
<dbReference type="SUPFAM" id="SSF48452">
    <property type="entry name" value="TPR-like"/>
    <property type="match status" value="1"/>
</dbReference>
<dbReference type="PROSITE" id="PS51257">
    <property type="entry name" value="PROKAR_LIPOPROTEIN"/>
    <property type="match status" value="1"/>
</dbReference>
<dbReference type="RefSeq" id="WP_346581495.1">
    <property type="nucleotide sequence ID" value="NZ_JBDJLH010000001.1"/>
</dbReference>
<keyword evidence="2" id="KW-1185">Reference proteome</keyword>
<accession>A0ABV0BU23</accession>
<gene>
    <name evidence="1" type="ORF">ABE541_13550</name>
</gene>
<dbReference type="Proteomes" id="UP001409291">
    <property type="component" value="Unassembled WGS sequence"/>
</dbReference>
<dbReference type="CDD" id="cd08977">
    <property type="entry name" value="SusD"/>
    <property type="match status" value="1"/>
</dbReference>
<dbReference type="EMBL" id="JBDJNQ010000006">
    <property type="protein sequence ID" value="MEN5378284.1"/>
    <property type="molecule type" value="Genomic_DNA"/>
</dbReference>
<evidence type="ECO:0000313" key="2">
    <source>
        <dbReference type="Proteomes" id="UP001409291"/>
    </source>
</evidence>